<reference evidence="2" key="1">
    <citation type="journal article" date="2014" name="Int. J. Syst. Evol. Microbiol.">
        <title>Complete genome sequence of Corynebacterium casei LMG S-19264T (=DSM 44701T), isolated from a smear-ripened cheese.</title>
        <authorList>
            <consortium name="US DOE Joint Genome Institute (JGI-PGF)"/>
            <person name="Walter F."/>
            <person name="Albersmeier A."/>
            <person name="Kalinowski J."/>
            <person name="Ruckert C."/>
        </authorList>
    </citation>
    <scope>NUCLEOTIDE SEQUENCE</scope>
    <source>
        <strain evidence="2">CGMCC 1.15966</strain>
    </source>
</reference>
<keyword evidence="1" id="KW-0812">Transmembrane</keyword>
<proteinExistence type="predicted"/>
<comment type="caution">
    <text evidence="2">The sequence shown here is derived from an EMBL/GenBank/DDBJ whole genome shotgun (WGS) entry which is preliminary data.</text>
</comment>
<feature type="transmembrane region" description="Helical" evidence="1">
    <location>
        <begin position="90"/>
        <end position="111"/>
    </location>
</feature>
<keyword evidence="1" id="KW-0472">Membrane</keyword>
<feature type="transmembrane region" description="Helical" evidence="1">
    <location>
        <begin position="123"/>
        <end position="140"/>
    </location>
</feature>
<accession>A0A8H9KTB1</accession>
<reference evidence="2" key="2">
    <citation type="submission" date="2020-09" db="EMBL/GenBank/DDBJ databases">
        <authorList>
            <person name="Sun Q."/>
            <person name="Zhou Y."/>
        </authorList>
    </citation>
    <scope>NUCLEOTIDE SEQUENCE</scope>
    <source>
        <strain evidence="2">CGMCC 1.15966</strain>
    </source>
</reference>
<evidence type="ECO:0000313" key="3">
    <source>
        <dbReference type="Proteomes" id="UP000614460"/>
    </source>
</evidence>
<organism evidence="2 3">
    <name type="scientific">Sphingobacterium cellulitidis</name>
    <dbReference type="NCBI Taxonomy" id="1768011"/>
    <lineage>
        <taxon>Bacteria</taxon>
        <taxon>Pseudomonadati</taxon>
        <taxon>Bacteroidota</taxon>
        <taxon>Sphingobacteriia</taxon>
        <taxon>Sphingobacteriales</taxon>
        <taxon>Sphingobacteriaceae</taxon>
        <taxon>Sphingobacterium</taxon>
    </lineage>
</organism>
<keyword evidence="3" id="KW-1185">Reference proteome</keyword>
<gene>
    <name evidence="2" type="ORF">GCM10011516_14870</name>
</gene>
<feature type="transmembrane region" description="Helical" evidence="1">
    <location>
        <begin position="61"/>
        <end position="78"/>
    </location>
</feature>
<evidence type="ECO:0000256" key="1">
    <source>
        <dbReference type="SAM" id="Phobius"/>
    </source>
</evidence>
<name>A0A8H9KTB1_9SPHI</name>
<dbReference type="AlphaFoldDB" id="A0A8H9KTB1"/>
<dbReference type="Proteomes" id="UP000614460">
    <property type="component" value="Unassembled WGS sequence"/>
</dbReference>
<protein>
    <submittedName>
        <fullName evidence="2">Uncharacterized protein</fullName>
    </submittedName>
</protein>
<sequence>MSLMKKIIGFFREIDYIRLCTIFLYFIFAIVFLAGIGVILPYIFDKVDNNRDIYKNLNQNLVTYFIAILVTSSLDYIMKIIDDKVSYKKMAILVTCILNTFILVISCYIIYQNNEGYHLHSIPWQIYLGIVAAYVTWWIVNYNSTSFNIEASLGGDPNKPLSNG</sequence>
<keyword evidence="1" id="KW-1133">Transmembrane helix</keyword>
<feature type="transmembrane region" description="Helical" evidence="1">
    <location>
        <begin position="21"/>
        <end position="41"/>
    </location>
</feature>
<evidence type="ECO:0000313" key="2">
    <source>
        <dbReference type="EMBL" id="GGE18257.1"/>
    </source>
</evidence>
<dbReference type="EMBL" id="BMKM01000003">
    <property type="protein sequence ID" value="GGE18257.1"/>
    <property type="molecule type" value="Genomic_DNA"/>
</dbReference>